<dbReference type="Proteomes" id="UP000601099">
    <property type="component" value="Unassembled WGS sequence"/>
</dbReference>
<proteinExistence type="predicted"/>
<accession>A0ABS0L8F3</accession>
<evidence type="ECO:0000313" key="3">
    <source>
        <dbReference type="Proteomes" id="UP000601099"/>
    </source>
</evidence>
<sequence>MAITKITYQPAQAAEAAEQERLERRRWNEIVVTGLRQMLPTAFLESLPKTMNGYTQTEADYWLEPEVEPIRPDSHKILVSGIAPCHNSWIANSMAPRFLNGVSFWAEEVLPGEEMVEGNVYCLQYIEELSFAGTIRAFRYLRKKQGSLGMRMIIQDDADACPDWTEDGYAWRHPNLRLYRFLRYESFAEVACCLPTAAFPRRNWDALYANHVAYEQHREKERARRRELYAQRKQPKAQEPSRPVIGFSKIKRMPAEVGGFQRRKAA</sequence>
<feature type="region of interest" description="Disordered" evidence="1">
    <location>
        <begin position="224"/>
        <end position="248"/>
    </location>
</feature>
<dbReference type="EMBL" id="JADWYK010000021">
    <property type="protein sequence ID" value="MBG8556185.1"/>
    <property type="molecule type" value="Genomic_DNA"/>
</dbReference>
<dbReference type="RefSeq" id="WP_196957203.1">
    <property type="nucleotide sequence ID" value="NZ_JADWYK010000021.1"/>
</dbReference>
<protein>
    <submittedName>
        <fullName evidence="2">Uncharacterized protein</fullName>
    </submittedName>
</protein>
<evidence type="ECO:0000256" key="1">
    <source>
        <dbReference type="SAM" id="MobiDB-lite"/>
    </source>
</evidence>
<keyword evidence="3" id="KW-1185">Reference proteome</keyword>
<reference evidence="2 3" key="1">
    <citation type="submission" date="2020-11" db="EMBL/GenBank/DDBJ databases">
        <title>Hymenobacter sp.</title>
        <authorList>
            <person name="Kim M.K."/>
        </authorList>
    </citation>
    <scope>NUCLEOTIDE SEQUENCE [LARGE SCALE GENOMIC DNA]</scope>
    <source>
        <strain evidence="2 3">BT594</strain>
    </source>
</reference>
<gene>
    <name evidence="2" type="ORF">I5L79_21750</name>
</gene>
<evidence type="ECO:0000313" key="2">
    <source>
        <dbReference type="EMBL" id="MBG8556185.1"/>
    </source>
</evidence>
<comment type="caution">
    <text evidence="2">The sequence shown here is derived from an EMBL/GenBank/DDBJ whole genome shotgun (WGS) entry which is preliminary data.</text>
</comment>
<name>A0ABS0L8F3_9BACT</name>
<organism evidence="2 3">
    <name type="scientific">Hymenobacter guriensis</name>
    <dbReference type="NCBI Taxonomy" id="2793065"/>
    <lineage>
        <taxon>Bacteria</taxon>
        <taxon>Pseudomonadati</taxon>
        <taxon>Bacteroidota</taxon>
        <taxon>Cytophagia</taxon>
        <taxon>Cytophagales</taxon>
        <taxon>Hymenobacteraceae</taxon>
        <taxon>Hymenobacter</taxon>
    </lineage>
</organism>